<gene>
    <name evidence="1" type="ORF">NCTC10047_02434</name>
</gene>
<name>A0A447R2L0_SALER</name>
<proteinExistence type="predicted"/>
<organism evidence="1 2">
    <name type="scientific">Salmonella enterica subsp. arizonae</name>
    <dbReference type="NCBI Taxonomy" id="59203"/>
    <lineage>
        <taxon>Bacteria</taxon>
        <taxon>Pseudomonadati</taxon>
        <taxon>Pseudomonadota</taxon>
        <taxon>Gammaproteobacteria</taxon>
        <taxon>Enterobacterales</taxon>
        <taxon>Enterobacteriaceae</taxon>
        <taxon>Salmonella</taxon>
    </lineage>
</organism>
<evidence type="ECO:0000313" key="1">
    <source>
        <dbReference type="EMBL" id="VEA76544.1"/>
    </source>
</evidence>
<dbReference type="AlphaFoldDB" id="A0A447R2L0"/>
<dbReference type="Proteomes" id="UP000275676">
    <property type="component" value="Chromosome"/>
</dbReference>
<evidence type="ECO:0000313" key="2">
    <source>
        <dbReference type="Proteomes" id="UP000275676"/>
    </source>
</evidence>
<accession>A0A447R2L0</accession>
<dbReference type="EMBL" id="LR134156">
    <property type="protein sequence ID" value="VEA76544.1"/>
    <property type="molecule type" value="Genomic_DNA"/>
</dbReference>
<sequence length="111" mass="12109">MIILVRTTGTPASRAASSLPPIVSVLRPKVFCSEKLVFNAYRFTLGDDISQTAHNLHCGECGNFQMRNHKATDQSAQYAQQQPGANTLVNLCMVNSSFSILLCRVKSSDSC</sequence>
<reference evidence="1 2" key="1">
    <citation type="submission" date="2018-12" db="EMBL/GenBank/DDBJ databases">
        <authorList>
            <consortium name="Pathogen Informatics"/>
        </authorList>
    </citation>
    <scope>NUCLEOTIDE SEQUENCE [LARGE SCALE GENOMIC DNA]</scope>
    <source>
        <strain evidence="1 2">NCTC10047</strain>
    </source>
</reference>
<protein>
    <submittedName>
        <fullName evidence="1">Uncharacterized protein</fullName>
    </submittedName>
</protein>